<organism evidence="1 2">
    <name type="scientific">Nephila pilipes</name>
    <name type="common">Giant wood spider</name>
    <name type="synonym">Nephila maculata</name>
    <dbReference type="NCBI Taxonomy" id="299642"/>
    <lineage>
        <taxon>Eukaryota</taxon>
        <taxon>Metazoa</taxon>
        <taxon>Ecdysozoa</taxon>
        <taxon>Arthropoda</taxon>
        <taxon>Chelicerata</taxon>
        <taxon>Arachnida</taxon>
        <taxon>Araneae</taxon>
        <taxon>Araneomorphae</taxon>
        <taxon>Entelegynae</taxon>
        <taxon>Araneoidea</taxon>
        <taxon>Nephilidae</taxon>
        <taxon>Nephila</taxon>
    </lineage>
</organism>
<evidence type="ECO:0000313" key="2">
    <source>
        <dbReference type="Proteomes" id="UP000887013"/>
    </source>
</evidence>
<dbReference type="AlphaFoldDB" id="A0A8X6PKI9"/>
<proteinExistence type="predicted"/>
<dbReference type="EMBL" id="BMAW01070993">
    <property type="protein sequence ID" value="GFT76079.1"/>
    <property type="molecule type" value="Genomic_DNA"/>
</dbReference>
<reference evidence="1" key="1">
    <citation type="submission" date="2020-08" db="EMBL/GenBank/DDBJ databases">
        <title>Multicomponent nature underlies the extraordinary mechanical properties of spider dragline silk.</title>
        <authorList>
            <person name="Kono N."/>
            <person name="Nakamura H."/>
            <person name="Mori M."/>
            <person name="Yoshida Y."/>
            <person name="Ohtoshi R."/>
            <person name="Malay A.D."/>
            <person name="Moran D.A.P."/>
            <person name="Tomita M."/>
            <person name="Numata K."/>
            <person name="Arakawa K."/>
        </authorList>
    </citation>
    <scope>NUCLEOTIDE SEQUENCE</scope>
</reference>
<name>A0A8X6PKI9_NEPPI</name>
<sequence>MDYTESSDMDYSDLFFKEKCLGLNWMPSLPSDAGMSTERANRNLGAFEEDRKQRINDIKTYLMEGMRLNHPFQCCPRAAALLEKTRVIALRMMTGKNYINPRPTKWLVPYKYKRKRIPLRPLTAMTYSSMMMSMESTK</sequence>
<evidence type="ECO:0000313" key="1">
    <source>
        <dbReference type="EMBL" id="GFT76079.1"/>
    </source>
</evidence>
<accession>A0A8X6PKI9</accession>
<gene>
    <name evidence="1" type="ORF">NPIL_224411</name>
</gene>
<keyword evidence="2" id="KW-1185">Reference proteome</keyword>
<protein>
    <submittedName>
        <fullName evidence="1">Uncharacterized protein</fullName>
    </submittedName>
</protein>
<comment type="caution">
    <text evidence="1">The sequence shown here is derived from an EMBL/GenBank/DDBJ whole genome shotgun (WGS) entry which is preliminary data.</text>
</comment>
<dbReference type="Proteomes" id="UP000887013">
    <property type="component" value="Unassembled WGS sequence"/>
</dbReference>